<keyword evidence="1" id="KW-1133">Transmembrane helix</keyword>
<feature type="transmembrane region" description="Helical" evidence="1">
    <location>
        <begin position="117"/>
        <end position="136"/>
    </location>
</feature>
<evidence type="ECO:0000256" key="1">
    <source>
        <dbReference type="SAM" id="Phobius"/>
    </source>
</evidence>
<feature type="transmembrane region" description="Helical" evidence="1">
    <location>
        <begin position="51"/>
        <end position="77"/>
    </location>
</feature>
<feature type="transmembrane region" description="Helical" evidence="1">
    <location>
        <begin position="251"/>
        <end position="272"/>
    </location>
</feature>
<keyword evidence="1" id="KW-0472">Membrane</keyword>
<feature type="transmembrane region" description="Helical" evidence="1">
    <location>
        <begin position="284"/>
        <end position="305"/>
    </location>
</feature>
<protein>
    <recommendedName>
        <fullName evidence="4">Transmembrane protein</fullName>
    </recommendedName>
</protein>
<dbReference type="EMBL" id="JACOFW010000007">
    <property type="protein sequence ID" value="MBC3807390.1"/>
    <property type="molecule type" value="Genomic_DNA"/>
</dbReference>
<comment type="caution">
    <text evidence="2">The sequence shown here is derived from an EMBL/GenBank/DDBJ whole genome shotgun (WGS) entry which is preliminary data.</text>
</comment>
<feature type="transmembrane region" description="Helical" evidence="1">
    <location>
        <begin position="228"/>
        <end position="245"/>
    </location>
</feature>
<feature type="transmembrane region" description="Helical" evidence="1">
    <location>
        <begin position="157"/>
        <end position="180"/>
    </location>
</feature>
<name>A0ABR6X3G9_9BURK</name>
<feature type="transmembrane region" description="Helical" evidence="1">
    <location>
        <begin position="379"/>
        <end position="396"/>
    </location>
</feature>
<dbReference type="Proteomes" id="UP000648257">
    <property type="component" value="Unassembled WGS sequence"/>
</dbReference>
<evidence type="ECO:0008006" key="4">
    <source>
        <dbReference type="Google" id="ProtNLM"/>
    </source>
</evidence>
<feature type="transmembrane region" description="Helical" evidence="1">
    <location>
        <begin position="402"/>
        <end position="420"/>
    </location>
</feature>
<feature type="transmembrane region" description="Helical" evidence="1">
    <location>
        <begin position="16"/>
        <end position="39"/>
    </location>
</feature>
<proteinExistence type="predicted"/>
<keyword evidence="1" id="KW-0812">Transmembrane</keyword>
<sequence>MSAPQILNYELAPSPATIFGCLLPAPWLGVAAGLLLAFGSASGLPDRYSPLVLAVTHVLVLGMLAPIMVGALFQLFPVVAGQVVRPAKWIAPFVALGSALIATGLSVGFLAGNQVGFAVAAWLAVILYGAIVLALAHAAWHMVLPSNPDTTLKTLRWIALALFMVIGLGVVLAGAFSAWWQIDIAYVLRLHVAWGLVGWIACLVLGVASTVVPMFWQIKRPSLNWHRCLPWGIWLGLLMLSFPLADSLIRLLITALAFFVCVLATSSFHSLLMAKRRFDPAWSLWLVGALSWASASILFLIYTHFAPYLPPHLLGFLPWWMGVLCLVGGAVMPVNAMLGKIIPFLIFLHLRRQTPMGQRVPSMQVILPPVRLRWQARSLIFSWMSLLLLPAAPLTFKYVGGLAFALSQAVLAILLLMSLLRYRLELSKVLFVRTSAD</sequence>
<feature type="transmembrane region" description="Helical" evidence="1">
    <location>
        <begin position="192"/>
        <end position="216"/>
    </location>
</feature>
<evidence type="ECO:0000313" key="3">
    <source>
        <dbReference type="Proteomes" id="UP000648257"/>
    </source>
</evidence>
<feature type="transmembrane region" description="Helical" evidence="1">
    <location>
        <begin position="317"/>
        <end position="350"/>
    </location>
</feature>
<gene>
    <name evidence="2" type="ORF">H8K52_08535</name>
</gene>
<dbReference type="RefSeq" id="WP_186922476.1">
    <property type="nucleotide sequence ID" value="NZ_JACOFW010000007.1"/>
</dbReference>
<organism evidence="2 3">
    <name type="scientific">Undibacterium seohonense</name>
    <dbReference type="NCBI Taxonomy" id="1344950"/>
    <lineage>
        <taxon>Bacteria</taxon>
        <taxon>Pseudomonadati</taxon>
        <taxon>Pseudomonadota</taxon>
        <taxon>Betaproteobacteria</taxon>
        <taxon>Burkholderiales</taxon>
        <taxon>Oxalobacteraceae</taxon>
        <taxon>Undibacterium</taxon>
    </lineage>
</organism>
<feature type="transmembrane region" description="Helical" evidence="1">
    <location>
        <begin position="89"/>
        <end position="111"/>
    </location>
</feature>
<evidence type="ECO:0000313" key="2">
    <source>
        <dbReference type="EMBL" id="MBC3807390.1"/>
    </source>
</evidence>
<reference evidence="2 3" key="1">
    <citation type="submission" date="2020-08" db="EMBL/GenBank/DDBJ databases">
        <title>Novel species isolated from subtropical streams in China.</title>
        <authorList>
            <person name="Lu H."/>
        </authorList>
    </citation>
    <scope>NUCLEOTIDE SEQUENCE [LARGE SCALE GENOMIC DNA]</scope>
    <source>
        <strain evidence="2 3">KACC 16656</strain>
    </source>
</reference>
<keyword evidence="3" id="KW-1185">Reference proteome</keyword>
<accession>A0ABR6X3G9</accession>